<evidence type="ECO:0000313" key="2">
    <source>
        <dbReference type="Proteomes" id="UP000218811"/>
    </source>
</evidence>
<evidence type="ECO:0000313" key="1">
    <source>
        <dbReference type="EMBL" id="PCH42582.1"/>
    </source>
</evidence>
<gene>
    <name evidence="1" type="ORF">WOLCODRAFT_17830</name>
</gene>
<dbReference type="STRING" id="742152.A0A2H3JK71"/>
<dbReference type="OrthoDB" id="2789160at2759"/>
<dbReference type="AlphaFoldDB" id="A0A2H3JK71"/>
<name>A0A2H3JK71_WOLCO</name>
<protein>
    <submittedName>
        <fullName evidence="1">Uncharacterized protein</fullName>
    </submittedName>
</protein>
<dbReference type="EMBL" id="KB468124">
    <property type="protein sequence ID" value="PCH42582.1"/>
    <property type="molecule type" value="Genomic_DNA"/>
</dbReference>
<dbReference type="OMA" id="ITIRINW"/>
<organism evidence="1 2">
    <name type="scientific">Wolfiporia cocos (strain MD-104)</name>
    <name type="common">Brown rot fungus</name>
    <dbReference type="NCBI Taxonomy" id="742152"/>
    <lineage>
        <taxon>Eukaryota</taxon>
        <taxon>Fungi</taxon>
        <taxon>Dikarya</taxon>
        <taxon>Basidiomycota</taxon>
        <taxon>Agaricomycotina</taxon>
        <taxon>Agaricomycetes</taxon>
        <taxon>Polyporales</taxon>
        <taxon>Phaeolaceae</taxon>
        <taxon>Wolfiporia</taxon>
    </lineage>
</organism>
<dbReference type="Proteomes" id="UP000218811">
    <property type="component" value="Unassembled WGS sequence"/>
</dbReference>
<accession>A0A2H3JK71</accession>
<proteinExistence type="predicted"/>
<sequence length="178" mass="20718">MASHSSNSRYSTIGHALKEMKKVPLVEYKPQQPFNRRRVFKFDVNGAPGIRLSDAKEQNYDGLWRKDEELFKTDLFGNSEKVSIRVGWPGYRPFTEEIRSKNSTKERKPHSVAKSAHEIAKSIQKMTDDFSTRQCDKEHAEWAVGPGCIELRHLYLAEIWQVSKNSFEPVIYYYKCDV</sequence>
<keyword evidence="2" id="KW-1185">Reference proteome</keyword>
<reference evidence="1 2" key="1">
    <citation type="journal article" date="2012" name="Science">
        <title>The Paleozoic origin of enzymatic lignin decomposition reconstructed from 31 fungal genomes.</title>
        <authorList>
            <person name="Floudas D."/>
            <person name="Binder M."/>
            <person name="Riley R."/>
            <person name="Barry K."/>
            <person name="Blanchette R.A."/>
            <person name="Henrissat B."/>
            <person name="Martinez A.T."/>
            <person name="Otillar R."/>
            <person name="Spatafora J.W."/>
            <person name="Yadav J.S."/>
            <person name="Aerts A."/>
            <person name="Benoit I."/>
            <person name="Boyd A."/>
            <person name="Carlson A."/>
            <person name="Copeland A."/>
            <person name="Coutinho P.M."/>
            <person name="de Vries R.P."/>
            <person name="Ferreira P."/>
            <person name="Findley K."/>
            <person name="Foster B."/>
            <person name="Gaskell J."/>
            <person name="Glotzer D."/>
            <person name="Gorecki P."/>
            <person name="Heitman J."/>
            <person name="Hesse C."/>
            <person name="Hori C."/>
            <person name="Igarashi K."/>
            <person name="Jurgens J.A."/>
            <person name="Kallen N."/>
            <person name="Kersten P."/>
            <person name="Kohler A."/>
            <person name="Kuees U."/>
            <person name="Kumar T.K.A."/>
            <person name="Kuo A."/>
            <person name="LaButti K."/>
            <person name="Larrondo L.F."/>
            <person name="Lindquist E."/>
            <person name="Ling A."/>
            <person name="Lombard V."/>
            <person name="Lucas S."/>
            <person name="Lundell T."/>
            <person name="Martin R."/>
            <person name="McLaughlin D.J."/>
            <person name="Morgenstern I."/>
            <person name="Morin E."/>
            <person name="Murat C."/>
            <person name="Nagy L.G."/>
            <person name="Nolan M."/>
            <person name="Ohm R.A."/>
            <person name="Patyshakuliyeva A."/>
            <person name="Rokas A."/>
            <person name="Ruiz-Duenas F.J."/>
            <person name="Sabat G."/>
            <person name="Salamov A."/>
            <person name="Samejima M."/>
            <person name="Schmutz J."/>
            <person name="Slot J.C."/>
            <person name="St John F."/>
            <person name="Stenlid J."/>
            <person name="Sun H."/>
            <person name="Sun S."/>
            <person name="Syed K."/>
            <person name="Tsang A."/>
            <person name="Wiebenga A."/>
            <person name="Young D."/>
            <person name="Pisabarro A."/>
            <person name="Eastwood D.C."/>
            <person name="Martin F."/>
            <person name="Cullen D."/>
            <person name="Grigoriev I.V."/>
            <person name="Hibbett D.S."/>
        </authorList>
    </citation>
    <scope>NUCLEOTIDE SEQUENCE [LARGE SCALE GENOMIC DNA]</scope>
    <source>
        <strain evidence="1 2">MD-104</strain>
    </source>
</reference>